<evidence type="ECO:0000256" key="10">
    <source>
        <dbReference type="ARBA" id="ARBA00047984"/>
    </source>
</evidence>
<comment type="similarity">
    <text evidence="2">Belongs to the DNA2/NAM7 helicase family. SDE3 subfamily.</text>
</comment>
<evidence type="ECO:0000256" key="1">
    <source>
        <dbReference type="ARBA" id="ARBA00004496"/>
    </source>
</evidence>
<evidence type="ECO:0000259" key="12">
    <source>
        <dbReference type="Pfam" id="PF13086"/>
    </source>
</evidence>
<evidence type="ECO:0000259" key="14">
    <source>
        <dbReference type="Pfam" id="PF21634"/>
    </source>
</evidence>
<keyword evidence="16" id="KW-1185">Reference proteome</keyword>
<comment type="caution">
    <text evidence="15">The sequence shown here is derived from an EMBL/GenBank/DDBJ whole genome shotgun (WGS) entry which is preliminary data.</text>
</comment>
<feature type="region of interest" description="Disordered" evidence="11">
    <location>
        <begin position="424"/>
        <end position="512"/>
    </location>
</feature>
<feature type="compositionally biased region" description="Polar residues" evidence="11">
    <location>
        <begin position="341"/>
        <end position="350"/>
    </location>
</feature>
<evidence type="ECO:0000256" key="11">
    <source>
        <dbReference type="SAM" id="MobiDB-lite"/>
    </source>
</evidence>
<dbReference type="InterPro" id="IPR027417">
    <property type="entry name" value="P-loop_NTPase"/>
</dbReference>
<feature type="region of interest" description="Disordered" evidence="11">
    <location>
        <begin position="341"/>
        <end position="393"/>
    </location>
</feature>
<dbReference type="InterPro" id="IPR041679">
    <property type="entry name" value="DNA2/NAM7-like_C"/>
</dbReference>
<evidence type="ECO:0000256" key="8">
    <source>
        <dbReference type="ARBA" id="ARBA00022840"/>
    </source>
</evidence>
<keyword evidence="5" id="KW-0547">Nucleotide-binding</keyword>
<evidence type="ECO:0000256" key="2">
    <source>
        <dbReference type="ARBA" id="ARBA00005601"/>
    </source>
</evidence>
<dbReference type="InterPro" id="IPR049080">
    <property type="entry name" value="MOV-10-like_beta-barrel"/>
</dbReference>
<feature type="domain" description="DNA2/NAM7 helicase helicase" evidence="12">
    <location>
        <begin position="1123"/>
        <end position="1167"/>
    </location>
</feature>
<dbReference type="EC" id="3.6.4.13" evidence="3"/>
<feature type="compositionally biased region" description="Polar residues" evidence="11">
    <location>
        <begin position="184"/>
        <end position="196"/>
    </location>
</feature>
<dbReference type="GO" id="GO:0031047">
    <property type="term" value="P:regulatory ncRNA-mediated gene silencing"/>
    <property type="evidence" value="ECO:0007669"/>
    <property type="project" value="UniProtKB-KW"/>
</dbReference>
<dbReference type="Gene3D" id="3.40.50.300">
    <property type="entry name" value="P-loop containing nucleotide triphosphate hydrolases"/>
    <property type="match status" value="2"/>
</dbReference>
<evidence type="ECO:0000256" key="3">
    <source>
        <dbReference type="ARBA" id="ARBA00012552"/>
    </source>
</evidence>
<evidence type="ECO:0000256" key="6">
    <source>
        <dbReference type="ARBA" id="ARBA00022801"/>
    </source>
</evidence>
<dbReference type="EMBL" id="JAAAUY010000550">
    <property type="protein sequence ID" value="KAF9328593.1"/>
    <property type="molecule type" value="Genomic_DNA"/>
</dbReference>
<feature type="compositionally biased region" description="Polar residues" evidence="11">
    <location>
        <begin position="495"/>
        <end position="512"/>
    </location>
</feature>
<feature type="compositionally biased region" description="Low complexity" evidence="11">
    <location>
        <begin position="479"/>
        <end position="494"/>
    </location>
</feature>
<keyword evidence="9" id="KW-0943">RNA-mediated gene silencing</keyword>
<dbReference type="GO" id="GO:0016787">
    <property type="term" value="F:hydrolase activity"/>
    <property type="evidence" value="ECO:0007669"/>
    <property type="project" value="UniProtKB-KW"/>
</dbReference>
<evidence type="ECO:0000259" key="13">
    <source>
        <dbReference type="Pfam" id="PF13087"/>
    </source>
</evidence>
<reference evidence="15" key="1">
    <citation type="journal article" date="2020" name="Fungal Divers.">
        <title>Resolving the Mortierellaceae phylogeny through synthesis of multi-gene phylogenetics and phylogenomics.</title>
        <authorList>
            <person name="Vandepol N."/>
            <person name="Liber J."/>
            <person name="Desiro A."/>
            <person name="Na H."/>
            <person name="Kennedy M."/>
            <person name="Barry K."/>
            <person name="Grigoriev I.V."/>
            <person name="Miller A.N."/>
            <person name="O'Donnell K."/>
            <person name="Stajich J.E."/>
            <person name="Bonito G."/>
        </authorList>
    </citation>
    <scope>NUCLEOTIDE SEQUENCE</scope>
    <source>
        <strain evidence="15">NVP1</strain>
    </source>
</reference>
<dbReference type="PANTHER" id="PTHR45418">
    <property type="entry name" value="CANCER/TESTIS ANTIGEN 55"/>
    <property type="match status" value="1"/>
</dbReference>
<evidence type="ECO:0000313" key="16">
    <source>
        <dbReference type="Proteomes" id="UP000696485"/>
    </source>
</evidence>
<dbReference type="Proteomes" id="UP000696485">
    <property type="component" value="Unassembled WGS sequence"/>
</dbReference>
<feature type="compositionally biased region" description="Low complexity" evidence="11">
    <location>
        <begin position="255"/>
        <end position="264"/>
    </location>
</feature>
<feature type="region of interest" description="Disordered" evidence="11">
    <location>
        <begin position="1493"/>
        <end position="1578"/>
    </location>
</feature>
<evidence type="ECO:0000256" key="7">
    <source>
        <dbReference type="ARBA" id="ARBA00022806"/>
    </source>
</evidence>
<feature type="compositionally biased region" description="Basic and acidic residues" evidence="11">
    <location>
        <begin position="1537"/>
        <end position="1557"/>
    </location>
</feature>
<feature type="compositionally biased region" description="Low complexity" evidence="11">
    <location>
        <begin position="37"/>
        <end position="60"/>
    </location>
</feature>
<dbReference type="Pfam" id="PF21634">
    <property type="entry name" value="MOV-10_beta-barrel"/>
    <property type="match status" value="1"/>
</dbReference>
<feature type="compositionally biased region" description="Low complexity" evidence="11">
    <location>
        <begin position="197"/>
        <end position="208"/>
    </location>
</feature>
<feature type="region of interest" description="Disordered" evidence="11">
    <location>
        <begin position="1602"/>
        <end position="1622"/>
    </location>
</feature>
<keyword evidence="7" id="KW-0347">Helicase</keyword>
<feature type="domain" description="DNA2/NAM7 helicase helicase" evidence="12">
    <location>
        <begin position="965"/>
        <end position="1042"/>
    </location>
</feature>
<keyword evidence="6" id="KW-0378">Hydrolase</keyword>
<keyword evidence="8" id="KW-0067">ATP-binding</keyword>
<dbReference type="SUPFAM" id="SSF52540">
    <property type="entry name" value="P-loop containing nucleoside triphosphate hydrolases"/>
    <property type="match status" value="1"/>
</dbReference>
<dbReference type="InterPro" id="IPR047187">
    <property type="entry name" value="SF1_C_Upf1"/>
</dbReference>
<feature type="compositionally biased region" description="Polar residues" evidence="11">
    <location>
        <begin position="154"/>
        <end position="176"/>
    </location>
</feature>
<evidence type="ECO:0000256" key="5">
    <source>
        <dbReference type="ARBA" id="ARBA00022741"/>
    </source>
</evidence>
<feature type="compositionally biased region" description="Polar residues" evidence="11">
    <location>
        <begin position="440"/>
        <end position="450"/>
    </location>
</feature>
<name>A0A9P5SIS3_9FUNG</name>
<feature type="domain" description="Helicase MOV-10-like beta-barrel" evidence="14">
    <location>
        <begin position="808"/>
        <end position="867"/>
    </location>
</feature>
<dbReference type="CDD" id="cd18038">
    <property type="entry name" value="DEXXQc_Helz-like"/>
    <property type="match status" value="1"/>
</dbReference>
<evidence type="ECO:0000313" key="15">
    <source>
        <dbReference type="EMBL" id="KAF9328593.1"/>
    </source>
</evidence>
<dbReference type="GO" id="GO:0032574">
    <property type="term" value="F:5'-3' RNA helicase activity"/>
    <property type="evidence" value="ECO:0007669"/>
    <property type="project" value="InterPro"/>
</dbReference>
<dbReference type="InterPro" id="IPR026122">
    <property type="entry name" value="MOV-10/SDE3_DEXXQ/H-box"/>
</dbReference>
<feature type="compositionally biased region" description="Polar residues" evidence="11">
    <location>
        <begin position="1602"/>
        <end position="1621"/>
    </location>
</feature>
<dbReference type="Pfam" id="PF13087">
    <property type="entry name" value="AAA_12"/>
    <property type="match status" value="1"/>
</dbReference>
<evidence type="ECO:0000256" key="9">
    <source>
        <dbReference type="ARBA" id="ARBA00023158"/>
    </source>
</evidence>
<protein>
    <recommendedName>
        <fullName evidence="3">RNA helicase</fullName>
        <ecNumber evidence="3">3.6.4.13</ecNumber>
    </recommendedName>
</protein>
<organism evidence="15 16">
    <name type="scientific">Podila minutissima</name>
    <dbReference type="NCBI Taxonomy" id="64525"/>
    <lineage>
        <taxon>Eukaryota</taxon>
        <taxon>Fungi</taxon>
        <taxon>Fungi incertae sedis</taxon>
        <taxon>Mucoromycota</taxon>
        <taxon>Mortierellomycotina</taxon>
        <taxon>Mortierellomycetes</taxon>
        <taxon>Mortierellales</taxon>
        <taxon>Mortierellaceae</taxon>
        <taxon>Podila</taxon>
    </lineage>
</organism>
<accession>A0A9P5SIS3</accession>
<dbReference type="PANTHER" id="PTHR45418:SF1">
    <property type="entry name" value="CANCER_TESTIS ANTIGEN 55"/>
    <property type="match status" value="1"/>
</dbReference>
<dbReference type="GO" id="GO:0005737">
    <property type="term" value="C:cytoplasm"/>
    <property type="evidence" value="ECO:0007669"/>
    <property type="project" value="UniProtKB-SubCell"/>
</dbReference>
<dbReference type="InterPro" id="IPR041677">
    <property type="entry name" value="DNA2/NAM7_AAA_11"/>
</dbReference>
<dbReference type="Pfam" id="PF13086">
    <property type="entry name" value="AAA_11"/>
    <property type="match status" value="2"/>
</dbReference>
<evidence type="ECO:0000256" key="4">
    <source>
        <dbReference type="ARBA" id="ARBA00022490"/>
    </source>
</evidence>
<feature type="compositionally biased region" description="Polar residues" evidence="11">
    <location>
        <begin position="87"/>
        <end position="105"/>
    </location>
</feature>
<feature type="compositionally biased region" description="Basic and acidic residues" evidence="11">
    <location>
        <begin position="469"/>
        <end position="478"/>
    </location>
</feature>
<feature type="region of interest" description="Disordered" evidence="11">
    <location>
        <begin position="37"/>
        <end position="264"/>
    </location>
</feature>
<proteinExistence type="inferred from homology"/>
<feature type="compositionally biased region" description="Low complexity" evidence="11">
    <location>
        <begin position="109"/>
        <end position="142"/>
    </location>
</feature>
<dbReference type="GO" id="GO:0005524">
    <property type="term" value="F:ATP binding"/>
    <property type="evidence" value="ECO:0007669"/>
    <property type="project" value="UniProtKB-KW"/>
</dbReference>
<comment type="subcellular location">
    <subcellularLocation>
        <location evidence="1">Cytoplasm</location>
    </subcellularLocation>
</comment>
<keyword evidence="4" id="KW-0963">Cytoplasm</keyword>
<sequence>MDQIVHDPIPQANGVAANGIGIPQHLIHNTQHHQYQFQQHQHQQHLHQQQQQQQHQHQYHPYPPGGMPMFSRQNSFPPQARQGLPHFTSSGANSGHQTPIHSSTPILAMGSNTMSNSNSTSNMGSQGYAPRFSRTPSPSPNRSRAHSPPGLSHPANSSFSSGRLSPVSLFQGTQPLFDQGGDRAQSSNSNNVNRDGSSSVSNYQYQQSHFAPTPNYPNASPSGEFFGPDGPKPINTPQSVSGRWPPFATPHHQHQMQYPQQSDQTPLSIPQTLFLEQMDSPHPPGFGPHVHRDSHYGSYASSPAVPFHQQHQQRVGRPLSTQMGPPVVAPLPSRRLVQGQLSGQGYTPTFNPHHIGDISQHGTPTGMRPPTFAPPPPPPIKRQDSDDNQSGVLKVPPGYFPIFNGSEWVLISHAAASIAGIPIPAPQSSPSHNGKDGNVGSLSRASSPPTHTALRRQASEIGHGAKQGTDMRRTDSGSRRGSLPSSLSRTGSPSEFKSSKSPGSPNYHNNESSAAVQENLDFLELLQRYEYLSAWARQGKSKTPSETGSPIDGGAQKRLEPFEKSLVLKEITEWIEEHKDYLLREKQDLFLPSQIDFGNINPNADKTIKTLRIENHGPRIVQIRPLQMIPNAYDQLGPLFKETLIVYPANGTEPMFANIDIGLKTGANLGFFSSWLLILVNESSLIGRKITWNVTNNTQIDREMDPYAKTYTPQRLRNLNTLKPRMVITGEQASTIDFSAYLEANDHPCYKKHNGKFSLEPPKVESLEVILPGQVSIDLSADSYASRFHPLLRVEQYLINEDVSTYNLYMVDLKMADAASNYFQFQVNGLSEQCPMLLRGDSVIVRQVTGDAFSGIEYRTFVHGTNNRTNSVYVHLPMGALPSLAQERWNIQFKVSNSRIKEMYRAVGGIQEFLGYHPRDPAQDTGEDDDSEFYSARTFLFPTIQDTKPKTKLPSINLGFVDATLNWEQKSAVQSIVRNDYGPIPFIISGPPGTGKTKTLAETALQILINDTQCHILITAPSNSACDTLISRLIPFLGTQYLFRLNHPSRTFAEVPTAIMPYCYGELHFDLPPLDDLLKYRIVVCTCVDAGLLISAGASNQSLREYIPYKGTTEDEPLRSHWTHLLVDEAGQAIEPETDIPLLCVLDECQDPPQIVLCGDHNQLGPKTFLPELQLSFLERLATTIPLYCDHPQSRKFARSKATGVVATNSKETALLGKTIPAFANLVQNYRSHPKMLMMPSAMFYNNTLIASGEKHLINSMLGNEMLPNPDCPIAFVGVNGTDTSHLGEAVSWRNELEAEKVAEIIQRLLRSEADEDDEIGFNVKVSDIGVIAPFREQVKHLRQVLRAKGFAGVNVGTVEDYQGQEYRIVLISTTRSRVKYLDQDVRQGLGLVHFRKRFNVALTRAQAMMVIVGNPELLVLDEYWADYLHFCLRNGAYTGCPLPDSILNTHTGNRENSTLIGRLEMNSFVSQFVDNLDRGRWLGGRTEIEEEGFIVVPTSSDSEDEDDEDENGEDDEDYQDDGQDDDGGEYAPDMSFRSERSGHGLTGQDDKEHGYGGDHGSSHVLNGGNEGEEEDEGVRNAMEKLALGSLNMDDDTPVMSYSKSHAPQNHRSGHQGSVASPQVLYGNKDHHQGHITSNNSINTPNTGASWSYRNHRLAQGQMAPSPNMWPANTREFKRMSASKLVLERSFDPTEQDIFEDY</sequence>
<comment type="catalytic activity">
    <reaction evidence="10">
        <text>ATP + H2O = ADP + phosphate + H(+)</text>
        <dbReference type="Rhea" id="RHEA:13065"/>
        <dbReference type="ChEBI" id="CHEBI:15377"/>
        <dbReference type="ChEBI" id="CHEBI:15378"/>
        <dbReference type="ChEBI" id="CHEBI:30616"/>
        <dbReference type="ChEBI" id="CHEBI:43474"/>
        <dbReference type="ChEBI" id="CHEBI:456216"/>
        <dbReference type="EC" id="3.6.4.13"/>
    </reaction>
</comment>
<dbReference type="CDD" id="cd18808">
    <property type="entry name" value="SF1_C_Upf1"/>
    <property type="match status" value="1"/>
</dbReference>
<feature type="domain" description="DNA2/NAM7 helicase-like C-terminal" evidence="13">
    <location>
        <begin position="1224"/>
        <end position="1416"/>
    </location>
</feature>
<dbReference type="GO" id="GO:0003723">
    <property type="term" value="F:RNA binding"/>
    <property type="evidence" value="ECO:0007669"/>
    <property type="project" value="InterPro"/>
</dbReference>
<feature type="compositionally biased region" description="Pro residues" evidence="11">
    <location>
        <begin position="371"/>
        <end position="380"/>
    </location>
</feature>
<gene>
    <name evidence="15" type="ORF">BG006_008260</name>
</gene>
<feature type="compositionally biased region" description="Acidic residues" evidence="11">
    <location>
        <begin position="1502"/>
        <end position="1529"/>
    </location>
</feature>